<proteinExistence type="predicted"/>
<keyword evidence="3" id="KW-1185">Reference proteome</keyword>
<organism evidence="2 3">
    <name type="scientific">Halomarina oriensis</name>
    <dbReference type="NCBI Taxonomy" id="671145"/>
    <lineage>
        <taxon>Archaea</taxon>
        <taxon>Methanobacteriati</taxon>
        <taxon>Methanobacteriota</taxon>
        <taxon>Stenosarchaea group</taxon>
        <taxon>Halobacteria</taxon>
        <taxon>Halobacteriales</taxon>
        <taxon>Natronomonadaceae</taxon>
        <taxon>Halomarina</taxon>
    </lineage>
</organism>
<accession>A0A6B0GR82</accession>
<evidence type="ECO:0000313" key="2">
    <source>
        <dbReference type="EMBL" id="MWG35887.1"/>
    </source>
</evidence>
<keyword evidence="1" id="KW-0812">Transmembrane</keyword>
<dbReference type="Proteomes" id="UP000451471">
    <property type="component" value="Unassembled WGS sequence"/>
</dbReference>
<dbReference type="AlphaFoldDB" id="A0A6B0GR82"/>
<feature type="transmembrane region" description="Helical" evidence="1">
    <location>
        <begin position="12"/>
        <end position="32"/>
    </location>
</feature>
<evidence type="ECO:0000313" key="3">
    <source>
        <dbReference type="Proteomes" id="UP000451471"/>
    </source>
</evidence>
<keyword evidence="1" id="KW-0472">Membrane</keyword>
<evidence type="ECO:0000256" key="1">
    <source>
        <dbReference type="SAM" id="Phobius"/>
    </source>
</evidence>
<keyword evidence="1" id="KW-1133">Transmembrane helix</keyword>
<dbReference type="EMBL" id="WSZK01000028">
    <property type="protein sequence ID" value="MWG35887.1"/>
    <property type="molecule type" value="Genomic_DNA"/>
</dbReference>
<comment type="caution">
    <text evidence="2">The sequence shown here is derived from an EMBL/GenBank/DDBJ whole genome shotgun (WGS) entry which is preliminary data.</text>
</comment>
<dbReference type="RefSeq" id="WP_158205555.1">
    <property type="nucleotide sequence ID" value="NZ_WSZK01000028.1"/>
</dbReference>
<name>A0A6B0GR82_9EURY</name>
<protein>
    <submittedName>
        <fullName evidence="2">Uncharacterized protein</fullName>
    </submittedName>
</protein>
<sequence>MTSFGRGRGRLLAGLAFGFIAFGSVLLATALVETIGGGTFLAVVLGLWVAELLNHVLERLKRSTEPVSPAATGGPR</sequence>
<feature type="transmembrane region" description="Helical" evidence="1">
    <location>
        <begin position="38"/>
        <end position="57"/>
    </location>
</feature>
<reference evidence="2 3" key="1">
    <citation type="submission" date="2019-12" db="EMBL/GenBank/DDBJ databases">
        <title>Halocatena pleomorpha gen. nov. sp. nov., an extremely halophilic archaeon of family Halobacteriaceae isolated from saltpan soil.</title>
        <authorList>
            <person name="Pal Y."/>
            <person name="Verma A."/>
            <person name="Krishnamurthi S."/>
            <person name="Kumar P."/>
        </authorList>
    </citation>
    <scope>NUCLEOTIDE SEQUENCE [LARGE SCALE GENOMIC DNA]</scope>
    <source>
        <strain evidence="2 3">JCM 16495</strain>
    </source>
</reference>
<gene>
    <name evidence="2" type="ORF">GQS65_15580</name>
</gene>